<dbReference type="EMBL" id="CAJNXB010004612">
    <property type="protein sequence ID" value="CAF3384322.1"/>
    <property type="molecule type" value="Genomic_DNA"/>
</dbReference>
<keyword evidence="4" id="KW-1185">Reference proteome</keyword>
<evidence type="ECO:0000313" key="4">
    <source>
        <dbReference type="Proteomes" id="UP000663873"/>
    </source>
</evidence>
<organism evidence="1 3">
    <name type="scientific">Rotaria socialis</name>
    <dbReference type="NCBI Taxonomy" id="392032"/>
    <lineage>
        <taxon>Eukaryota</taxon>
        <taxon>Metazoa</taxon>
        <taxon>Spiralia</taxon>
        <taxon>Gnathifera</taxon>
        <taxon>Rotifera</taxon>
        <taxon>Eurotatoria</taxon>
        <taxon>Bdelloidea</taxon>
        <taxon>Philodinida</taxon>
        <taxon>Philodinidae</taxon>
        <taxon>Rotaria</taxon>
    </lineage>
</organism>
<accession>A0A817YT42</accession>
<reference evidence="1" key="1">
    <citation type="submission" date="2021-02" db="EMBL/GenBank/DDBJ databases">
        <authorList>
            <person name="Nowell W R."/>
        </authorList>
    </citation>
    <scope>NUCLEOTIDE SEQUENCE</scope>
</reference>
<comment type="caution">
    <text evidence="1">The sequence shown here is derived from an EMBL/GenBank/DDBJ whole genome shotgun (WGS) entry which is preliminary data.</text>
</comment>
<evidence type="ECO:0000313" key="2">
    <source>
        <dbReference type="EMBL" id="CAF4535386.1"/>
    </source>
</evidence>
<dbReference type="Proteomes" id="UP000663873">
    <property type="component" value="Unassembled WGS sequence"/>
</dbReference>
<gene>
    <name evidence="1" type="ORF">TIS948_LOCUS26240</name>
    <name evidence="2" type="ORF">UJA718_LOCUS28450</name>
</gene>
<dbReference type="EMBL" id="CAJOBP010008467">
    <property type="protein sequence ID" value="CAF4535386.1"/>
    <property type="molecule type" value="Genomic_DNA"/>
</dbReference>
<evidence type="ECO:0000313" key="3">
    <source>
        <dbReference type="Proteomes" id="UP000663825"/>
    </source>
</evidence>
<proteinExistence type="predicted"/>
<evidence type="ECO:0000313" key="1">
    <source>
        <dbReference type="EMBL" id="CAF3384322.1"/>
    </source>
</evidence>
<dbReference type="AlphaFoldDB" id="A0A817YT42"/>
<dbReference type="OrthoDB" id="419317at2759"/>
<name>A0A817YT42_9BILA</name>
<dbReference type="Proteomes" id="UP000663825">
    <property type="component" value="Unassembled WGS sequence"/>
</dbReference>
<protein>
    <submittedName>
        <fullName evidence="1">Uncharacterized protein</fullName>
    </submittedName>
</protein>
<sequence length="337" mass="38626">MTASFNSMFNIYFFQPNTTMKKTVGQLQQNFKLSDLKVLFERLFPSPPNGKLENYRFIVNGIDLNVQNESEFNKNKHLIINGSTLYPLQRCLGGSDVDMVTLKNIVRNELPSEVGKILKVMGQCAAHGETTLCVALCCYKYCADCFIQSFEASKFKLKCLGCKKTIDYMGFFKSPDFIQTLDCLDQISTLPKHIDYQVCSCGSPMVNETMYAKQQCMQCKRIFCFFCNNEWLDGQMKNEKYTCRKDCSYEIMTTQDSVPLAANPSLQVPNKRVCPNCFKDGGYGNCCKYNQCPNCEHWFCYMCLKSQTECSKTSNYSTKCTDVVKQTYDTFPRLIKL</sequence>